<dbReference type="EMBL" id="JAAMPC010000016">
    <property type="protein sequence ID" value="KAG2254682.1"/>
    <property type="molecule type" value="Genomic_DNA"/>
</dbReference>
<reference evidence="8 9" key="1">
    <citation type="submission" date="2020-02" db="EMBL/GenBank/DDBJ databases">
        <authorList>
            <person name="Ma Q."/>
            <person name="Huang Y."/>
            <person name="Song X."/>
            <person name="Pei D."/>
        </authorList>
    </citation>
    <scope>NUCLEOTIDE SEQUENCE [LARGE SCALE GENOMIC DNA]</scope>
    <source>
        <strain evidence="8">Sxm20200214</strain>
        <tissue evidence="8">Leaf</tissue>
    </source>
</reference>
<evidence type="ECO:0000256" key="4">
    <source>
        <dbReference type="ARBA" id="ARBA00022692"/>
    </source>
</evidence>
<dbReference type="GO" id="GO:0015211">
    <property type="term" value="F:purine nucleoside transmembrane transporter activity"/>
    <property type="evidence" value="ECO:0007669"/>
    <property type="project" value="UniProtKB-UniRule"/>
</dbReference>
<keyword evidence="4 7" id="KW-0812">Transmembrane</keyword>
<feature type="transmembrane region" description="Helical" evidence="7">
    <location>
        <begin position="148"/>
        <end position="171"/>
    </location>
</feature>
<feature type="transmembrane region" description="Helical" evidence="7">
    <location>
        <begin position="178"/>
        <end position="195"/>
    </location>
</feature>
<gene>
    <name evidence="8" type="ORF">Bca52824_084818</name>
</gene>
<dbReference type="PANTHER" id="PTHR31376">
    <property type="entry name" value="OS09G0467300 PROTEIN-RELATED"/>
    <property type="match status" value="1"/>
</dbReference>
<feature type="transmembrane region" description="Helical" evidence="7">
    <location>
        <begin position="255"/>
        <end position="276"/>
    </location>
</feature>
<feature type="transmembrane region" description="Helical" evidence="7">
    <location>
        <begin position="80"/>
        <end position="101"/>
    </location>
</feature>
<comment type="similarity">
    <text evidence="2 7">Belongs to the purine permeases (TC 2.A.7.14) family.</text>
</comment>
<feature type="transmembrane region" description="Helical" evidence="7">
    <location>
        <begin position="296"/>
        <end position="322"/>
    </location>
</feature>
<dbReference type="Pfam" id="PF16913">
    <property type="entry name" value="PUNUT"/>
    <property type="match status" value="1"/>
</dbReference>
<evidence type="ECO:0000313" key="8">
    <source>
        <dbReference type="EMBL" id="KAG2254682.1"/>
    </source>
</evidence>
<dbReference type="GO" id="GO:0005345">
    <property type="term" value="F:purine nucleobase transmembrane transporter activity"/>
    <property type="evidence" value="ECO:0007669"/>
    <property type="project" value="UniProtKB-UniRule"/>
</dbReference>
<sequence length="387" mass="44005">MGHNQTPMQTKPREQFVQIPNEEHRSTTVMNQTGTLNRTDTIKWPTIIICFILVITGQSIAKLLENYYYLHTTNKRRATWFQSLLQVIGFPFLHTPLYFLLYPDPRKPNQLPPSSDRTSLRFLTLLYPGIGVSMVFHARLYTKGKLEIPFNVFTLIYTAQLLFTTVLSFIVKKFKFNRWIFISLFFAMAAGALTLSSSFPGEPENDTAKYRTGVLSAIFAAFSFSYIITGSQNVFDNVISKRDVATNRKPSFASVFELIFFSSIFATIVFLAGLFITGELHVVKTEVRGFSQGKRAYILTMMGQVGAWQVYWVGLVGLVFAVSSMFSNVISVCTWPIVSLLGVLFFDSGNDDLDYYRGAASVSAFRSIVSYFYRLRKEKRNSYETTS</sequence>
<accession>A0A8X7PQ19</accession>
<keyword evidence="3 7" id="KW-0813">Transport</keyword>
<feature type="transmembrane region" description="Helical" evidence="7">
    <location>
        <begin position="215"/>
        <end position="235"/>
    </location>
</feature>
<dbReference type="PANTHER" id="PTHR31376:SF62">
    <property type="entry name" value="PURINE PERMEASE 14-RELATED"/>
    <property type="match status" value="1"/>
</dbReference>
<evidence type="ECO:0000256" key="6">
    <source>
        <dbReference type="ARBA" id="ARBA00023136"/>
    </source>
</evidence>
<feature type="transmembrane region" description="Helical" evidence="7">
    <location>
        <begin position="355"/>
        <end position="373"/>
    </location>
</feature>
<organism evidence="8 9">
    <name type="scientific">Brassica carinata</name>
    <name type="common">Ethiopian mustard</name>
    <name type="synonym">Abyssinian cabbage</name>
    <dbReference type="NCBI Taxonomy" id="52824"/>
    <lineage>
        <taxon>Eukaryota</taxon>
        <taxon>Viridiplantae</taxon>
        <taxon>Streptophyta</taxon>
        <taxon>Embryophyta</taxon>
        <taxon>Tracheophyta</taxon>
        <taxon>Spermatophyta</taxon>
        <taxon>Magnoliopsida</taxon>
        <taxon>eudicotyledons</taxon>
        <taxon>Gunneridae</taxon>
        <taxon>Pentapetalae</taxon>
        <taxon>rosids</taxon>
        <taxon>malvids</taxon>
        <taxon>Brassicales</taxon>
        <taxon>Brassicaceae</taxon>
        <taxon>Brassiceae</taxon>
        <taxon>Brassica</taxon>
    </lineage>
</organism>
<feature type="transmembrane region" description="Helical" evidence="7">
    <location>
        <begin position="122"/>
        <end position="142"/>
    </location>
</feature>
<dbReference type="Proteomes" id="UP000886595">
    <property type="component" value="Unassembled WGS sequence"/>
</dbReference>
<keyword evidence="9" id="KW-1185">Reference proteome</keyword>
<dbReference type="AlphaFoldDB" id="A0A8X7PQ19"/>
<evidence type="ECO:0000256" key="1">
    <source>
        <dbReference type="ARBA" id="ARBA00004141"/>
    </source>
</evidence>
<evidence type="ECO:0000256" key="7">
    <source>
        <dbReference type="RuleBase" id="RU368015"/>
    </source>
</evidence>
<proteinExistence type="inferred from homology"/>
<protein>
    <recommendedName>
        <fullName evidence="7">Probable purine permease</fullName>
    </recommendedName>
</protein>
<comment type="caution">
    <text evidence="8">The sequence shown here is derived from an EMBL/GenBank/DDBJ whole genome shotgun (WGS) entry which is preliminary data.</text>
</comment>
<evidence type="ECO:0000256" key="5">
    <source>
        <dbReference type="ARBA" id="ARBA00022989"/>
    </source>
</evidence>
<dbReference type="OrthoDB" id="1049216at2759"/>
<evidence type="ECO:0000313" key="9">
    <source>
        <dbReference type="Proteomes" id="UP000886595"/>
    </source>
</evidence>
<evidence type="ECO:0000256" key="3">
    <source>
        <dbReference type="ARBA" id="ARBA00022448"/>
    </source>
</evidence>
<dbReference type="GO" id="GO:0016020">
    <property type="term" value="C:membrane"/>
    <property type="evidence" value="ECO:0007669"/>
    <property type="project" value="UniProtKB-SubCell"/>
</dbReference>
<evidence type="ECO:0000256" key="2">
    <source>
        <dbReference type="ARBA" id="ARBA00006213"/>
    </source>
</evidence>
<name>A0A8X7PQ19_BRACI</name>
<comment type="subcellular location">
    <subcellularLocation>
        <location evidence="1 7">Membrane</location>
        <topology evidence="1 7">Multi-pass membrane protein</topology>
    </subcellularLocation>
</comment>
<feature type="transmembrane region" description="Helical" evidence="7">
    <location>
        <begin position="329"/>
        <end position="349"/>
    </location>
</feature>
<keyword evidence="5 7" id="KW-1133">Transmembrane helix</keyword>
<keyword evidence="6 7" id="KW-0472">Membrane</keyword>
<feature type="transmembrane region" description="Helical" evidence="7">
    <location>
        <begin position="42"/>
        <end position="60"/>
    </location>
</feature>
<dbReference type="InterPro" id="IPR030182">
    <property type="entry name" value="PUP_plant"/>
</dbReference>